<keyword evidence="12" id="KW-0863">Zinc-finger</keyword>
<evidence type="ECO:0000256" key="10">
    <source>
        <dbReference type="ARBA" id="ARBA00042508"/>
    </source>
</evidence>
<evidence type="ECO:0000259" key="14">
    <source>
        <dbReference type="PROSITE" id="PS50158"/>
    </source>
</evidence>
<dbReference type="GO" id="GO:0005634">
    <property type="term" value="C:nucleus"/>
    <property type="evidence" value="ECO:0007669"/>
    <property type="project" value="UniProtKB-SubCell"/>
</dbReference>
<keyword evidence="5" id="KW-0819">tRNA processing</keyword>
<keyword evidence="3" id="KW-0808">Transferase</keyword>
<protein>
    <recommendedName>
        <fullName evidence="9">tRNA-uridine aminocarboxypropyltransferase 1</fullName>
        <ecNumber evidence="2">2.5.1.25</ecNumber>
    </recommendedName>
    <alternativeName>
        <fullName evidence="10">DTW domain-containing protein 1</fullName>
    </alternativeName>
</protein>
<feature type="compositionally biased region" description="Basic and acidic residues" evidence="13">
    <location>
        <begin position="242"/>
        <end position="254"/>
    </location>
</feature>
<evidence type="ECO:0000256" key="6">
    <source>
        <dbReference type="ARBA" id="ARBA00023242"/>
    </source>
</evidence>
<dbReference type="HOGENOM" id="CLU_830228_0_0_1"/>
<reference evidence="16" key="1">
    <citation type="journal article" date="2010" name="Genome Biol.">
        <title>Genome sequence of the necrotrophic plant pathogen Pythium ultimum reveals original pathogenicity mechanisms and effector repertoire.</title>
        <authorList>
            <person name="Levesque C.A."/>
            <person name="Brouwer H."/>
            <person name="Cano L."/>
            <person name="Hamilton J.P."/>
            <person name="Holt C."/>
            <person name="Huitema E."/>
            <person name="Raffaele S."/>
            <person name="Robideau G.P."/>
            <person name="Thines M."/>
            <person name="Win J."/>
            <person name="Zerillo M.M."/>
            <person name="Beakes G.W."/>
            <person name="Boore J.L."/>
            <person name="Busam D."/>
            <person name="Dumas B."/>
            <person name="Ferriera S."/>
            <person name="Fuerstenberg S.I."/>
            <person name="Gachon C.M."/>
            <person name="Gaulin E."/>
            <person name="Govers F."/>
            <person name="Grenville-Briggs L."/>
            <person name="Horner N."/>
            <person name="Hostetler J."/>
            <person name="Jiang R.H."/>
            <person name="Johnson J."/>
            <person name="Krajaejun T."/>
            <person name="Lin H."/>
            <person name="Meijer H.J."/>
            <person name="Moore B."/>
            <person name="Morris P."/>
            <person name="Phuntmart V."/>
            <person name="Puiu D."/>
            <person name="Shetty J."/>
            <person name="Stajich J.E."/>
            <person name="Tripathy S."/>
            <person name="Wawra S."/>
            <person name="van West P."/>
            <person name="Whitty B.R."/>
            <person name="Coutinho P.M."/>
            <person name="Henrissat B."/>
            <person name="Martin F."/>
            <person name="Thomas P.D."/>
            <person name="Tyler B.M."/>
            <person name="De Vries R.P."/>
            <person name="Kamoun S."/>
            <person name="Yandell M."/>
            <person name="Tisserat N."/>
            <person name="Buell C.R."/>
        </authorList>
    </citation>
    <scope>NUCLEOTIDE SEQUENCE</scope>
    <source>
        <strain evidence="16">DAOM:BR144</strain>
    </source>
</reference>
<feature type="region of interest" description="Disordered" evidence="13">
    <location>
        <begin position="229"/>
        <end position="264"/>
    </location>
</feature>
<dbReference type="SUPFAM" id="SSF57756">
    <property type="entry name" value="Retrovirus zinc finger-like domains"/>
    <property type="match status" value="1"/>
</dbReference>
<dbReference type="EC" id="2.5.1.25" evidence="2"/>
<dbReference type="VEuPathDB" id="FungiDB:PYU1_G010054"/>
<evidence type="ECO:0000256" key="4">
    <source>
        <dbReference type="ARBA" id="ARBA00022691"/>
    </source>
</evidence>
<keyword evidence="16" id="KW-1185">Reference proteome</keyword>
<evidence type="ECO:0000256" key="7">
    <source>
        <dbReference type="ARBA" id="ARBA00037050"/>
    </source>
</evidence>
<keyword evidence="4" id="KW-0949">S-adenosyl-L-methionine</keyword>
<evidence type="ECO:0000256" key="5">
    <source>
        <dbReference type="ARBA" id="ARBA00022694"/>
    </source>
</evidence>
<evidence type="ECO:0000256" key="12">
    <source>
        <dbReference type="PROSITE-ProRule" id="PRU00047"/>
    </source>
</evidence>
<dbReference type="PANTHER" id="PTHR15627:SF8">
    <property type="entry name" value="TRNA-URIDINE AMINOCARBOXYPROPYLTRANSFERASE 1"/>
    <property type="match status" value="1"/>
</dbReference>
<feature type="domain" description="CCHC-type" evidence="14">
    <location>
        <begin position="286"/>
        <end position="302"/>
    </location>
</feature>
<evidence type="ECO:0000256" key="11">
    <source>
        <dbReference type="ARBA" id="ARBA00048718"/>
    </source>
</evidence>
<dbReference type="GO" id="GO:0008033">
    <property type="term" value="P:tRNA processing"/>
    <property type="evidence" value="ECO:0007669"/>
    <property type="project" value="UniProtKB-KW"/>
</dbReference>
<name>K3WYM5_GLOUD</name>
<comment type="similarity">
    <text evidence="8">Belongs to the TDD superfamily. DTWD1 family.</text>
</comment>
<proteinExistence type="inferred from homology"/>
<dbReference type="Proteomes" id="UP000019132">
    <property type="component" value="Unassembled WGS sequence"/>
</dbReference>
<sequence length="338" mass="38847">MSHDAANDTKPLAGWTRVPCPSCNRSYKFYCPECCITIGKPEDVAVPSLTLPLQVHIWFQDKKKKSTAPHAKVLAPQSVDIIQYPLDKEGETLAVYTREDTVVVYPTYESETLADLTPEDLQQVKTLVFIDCPWQKAPAILHDPALVNLRCVKLAKPPLESKFWRYHKAGKGCVSTIEAIQLMLEEYVDVMVNAKGTLREGSENTKMSDLLFFFELLYCQISERFEVDPGRKKRPPMDEEEKERQRLMRTQKEAGKKRKKENKHEAWTKMVHALETGEITEKPRGRCFNCKSPDHEARNCPNPCRYCKDPEHWSGICPNKHLRHQAELKQQIPITKAI</sequence>
<dbReference type="GO" id="GO:0008270">
    <property type="term" value="F:zinc ion binding"/>
    <property type="evidence" value="ECO:0007669"/>
    <property type="project" value="UniProtKB-KW"/>
</dbReference>
<dbReference type="InParanoid" id="K3WYM5"/>
<evidence type="ECO:0000256" key="2">
    <source>
        <dbReference type="ARBA" id="ARBA00012386"/>
    </source>
</evidence>
<dbReference type="EnsemblProtists" id="PYU1_T010074">
    <property type="protein sequence ID" value="PYU1_T010074"/>
    <property type="gene ID" value="PYU1_G010054"/>
</dbReference>
<dbReference type="STRING" id="431595.K3WYM5"/>
<dbReference type="GO" id="GO:0016432">
    <property type="term" value="F:tRNA-uridine aminocarboxypropyltransferase activity"/>
    <property type="evidence" value="ECO:0007669"/>
    <property type="project" value="UniProtKB-EC"/>
</dbReference>
<dbReference type="InterPro" id="IPR051521">
    <property type="entry name" value="tRNA_Mod/Golgi_Maint"/>
</dbReference>
<dbReference type="InterPro" id="IPR001878">
    <property type="entry name" value="Znf_CCHC"/>
</dbReference>
<dbReference type="Pfam" id="PF00098">
    <property type="entry name" value="zf-CCHC"/>
    <property type="match status" value="1"/>
</dbReference>
<dbReference type="eggNOG" id="KOG3795">
    <property type="taxonomic scope" value="Eukaryota"/>
</dbReference>
<reference evidence="16" key="2">
    <citation type="submission" date="2010-04" db="EMBL/GenBank/DDBJ databases">
        <authorList>
            <person name="Buell R."/>
            <person name="Hamilton J."/>
            <person name="Hostetler J."/>
        </authorList>
    </citation>
    <scope>NUCLEOTIDE SEQUENCE [LARGE SCALE GENOMIC DNA]</scope>
    <source>
        <strain evidence="16">DAOM:BR144</strain>
    </source>
</reference>
<dbReference type="AlphaFoldDB" id="K3WYM5"/>
<dbReference type="EMBL" id="GL376623">
    <property type="status" value="NOT_ANNOTATED_CDS"/>
    <property type="molecule type" value="Genomic_DNA"/>
</dbReference>
<dbReference type="InterPro" id="IPR005636">
    <property type="entry name" value="DTW"/>
</dbReference>
<dbReference type="Gene3D" id="4.10.60.10">
    <property type="entry name" value="Zinc finger, CCHC-type"/>
    <property type="match status" value="1"/>
</dbReference>
<keyword evidence="6" id="KW-0539">Nucleus</keyword>
<keyword evidence="12" id="KW-0862">Zinc</keyword>
<comment type="function">
    <text evidence="7">Catalyzes the formation of 3-(3-amino-3-carboxypropyl)uridine (acp3U) at position 20 in the D-loop of several cytoplasmic tRNAs (acp3U(20)).</text>
</comment>
<accession>K3WYM5</accession>
<evidence type="ECO:0000313" key="16">
    <source>
        <dbReference type="Proteomes" id="UP000019132"/>
    </source>
</evidence>
<evidence type="ECO:0000313" key="15">
    <source>
        <dbReference type="EnsemblProtists" id="PYU1_T010074"/>
    </source>
</evidence>
<dbReference type="SMART" id="SM01144">
    <property type="entry name" value="DTW"/>
    <property type="match status" value="1"/>
</dbReference>
<comment type="subcellular location">
    <subcellularLocation>
        <location evidence="1">Nucleus</location>
    </subcellularLocation>
</comment>
<keyword evidence="12" id="KW-0479">Metal-binding</keyword>
<evidence type="ECO:0000256" key="9">
    <source>
        <dbReference type="ARBA" id="ARBA00039242"/>
    </source>
</evidence>
<evidence type="ECO:0000256" key="8">
    <source>
        <dbReference type="ARBA" id="ARBA00038290"/>
    </source>
</evidence>
<dbReference type="GO" id="GO:0003676">
    <property type="term" value="F:nucleic acid binding"/>
    <property type="evidence" value="ECO:0007669"/>
    <property type="project" value="InterPro"/>
</dbReference>
<reference evidence="15" key="3">
    <citation type="submission" date="2015-02" db="UniProtKB">
        <authorList>
            <consortium name="EnsemblProtists"/>
        </authorList>
    </citation>
    <scope>IDENTIFICATION</scope>
    <source>
        <strain evidence="15">DAOM BR144</strain>
    </source>
</reference>
<organism evidence="15 16">
    <name type="scientific">Globisporangium ultimum (strain ATCC 200006 / CBS 805.95 / DAOM BR144)</name>
    <name type="common">Pythium ultimum</name>
    <dbReference type="NCBI Taxonomy" id="431595"/>
    <lineage>
        <taxon>Eukaryota</taxon>
        <taxon>Sar</taxon>
        <taxon>Stramenopiles</taxon>
        <taxon>Oomycota</taxon>
        <taxon>Peronosporomycetes</taxon>
        <taxon>Pythiales</taxon>
        <taxon>Pythiaceae</taxon>
        <taxon>Globisporangium</taxon>
    </lineage>
</organism>
<dbReference type="SMART" id="SM00343">
    <property type="entry name" value="ZnF_C2HC"/>
    <property type="match status" value="2"/>
</dbReference>
<comment type="catalytic activity">
    <reaction evidence="11">
        <text>a uridine in tRNA + S-adenosyl-L-methionine = a 3-[(3S)-3-amino-3-carboxypropyl]uridine in tRNA + S-methyl-5'-thioadenosine + H(+)</text>
        <dbReference type="Rhea" id="RHEA:62432"/>
        <dbReference type="Rhea" id="RHEA-COMP:13339"/>
        <dbReference type="Rhea" id="RHEA-COMP:16092"/>
        <dbReference type="ChEBI" id="CHEBI:15378"/>
        <dbReference type="ChEBI" id="CHEBI:17509"/>
        <dbReference type="ChEBI" id="CHEBI:59789"/>
        <dbReference type="ChEBI" id="CHEBI:65315"/>
        <dbReference type="ChEBI" id="CHEBI:82930"/>
        <dbReference type="EC" id="2.5.1.25"/>
    </reaction>
</comment>
<dbReference type="PROSITE" id="PS50158">
    <property type="entry name" value="ZF_CCHC"/>
    <property type="match status" value="1"/>
</dbReference>
<dbReference type="Pfam" id="PF03942">
    <property type="entry name" value="DTW"/>
    <property type="match status" value="1"/>
</dbReference>
<evidence type="ECO:0000256" key="3">
    <source>
        <dbReference type="ARBA" id="ARBA00022679"/>
    </source>
</evidence>
<dbReference type="InterPro" id="IPR036875">
    <property type="entry name" value="Znf_CCHC_sf"/>
</dbReference>
<evidence type="ECO:0000256" key="13">
    <source>
        <dbReference type="SAM" id="MobiDB-lite"/>
    </source>
</evidence>
<dbReference type="OMA" id="VNAWGLN"/>
<evidence type="ECO:0000256" key="1">
    <source>
        <dbReference type="ARBA" id="ARBA00004123"/>
    </source>
</evidence>
<dbReference type="PANTHER" id="PTHR15627">
    <property type="entry name" value="NATURAL KILLER CELL-SPECIFIC ANTIGEN KLIP1"/>
    <property type="match status" value="1"/>
</dbReference>